<dbReference type="Pfam" id="PF07494">
    <property type="entry name" value="Reg_prop"/>
    <property type="match status" value="5"/>
</dbReference>
<accession>A0A1I1I7I2</accession>
<dbReference type="Proteomes" id="UP000199514">
    <property type="component" value="Unassembled WGS sequence"/>
</dbReference>
<reference evidence="1 2" key="1">
    <citation type="submission" date="2016-10" db="EMBL/GenBank/DDBJ databases">
        <authorList>
            <person name="de Groot N.N."/>
        </authorList>
    </citation>
    <scope>NUCLEOTIDE SEQUENCE [LARGE SCALE GENOMIC DNA]</scope>
    <source>
        <strain evidence="1 2">DSM 6793</strain>
    </source>
</reference>
<dbReference type="AlphaFoldDB" id="A0A1I1I7I2"/>
<sequence>MNKRIKLVSLVLLLTLNCSCVEKKSTEKEVKNAELVATSKADTLKFTSGIRAIFQDSKGNYWFGSLQEGVAVYNGQSFTYITVNEGITDNQIHSIQEDKEGVIWFNTQTGVSSYDGTIITNHTKSSKQNSRNVFQIQTDDAKKSQWLKADRDLWFEAGNKSGVYRYDGQQLHYLDFPPQKVLNPNDNLFAVTDIAVGKNNMIWFATYAGVFGYNGRDFTIINDETLGYDRKIEPLHIRSIFEDSKGRLWIGNNGIGVLLKEGDSIINFSNKHGLIPANSKRNGDKSPQGTLEHVFAIAEDKSGNIWFGDRDTGIWKYDGVNMINYTKKNGLSNEFTLAIFEDKKGKLWFGMADGSLYTFNGKAFDKQF</sequence>
<dbReference type="OrthoDB" id="799853at2"/>
<evidence type="ECO:0000313" key="1">
    <source>
        <dbReference type="EMBL" id="SFC30188.1"/>
    </source>
</evidence>
<dbReference type="InterPro" id="IPR015943">
    <property type="entry name" value="WD40/YVTN_repeat-like_dom_sf"/>
</dbReference>
<dbReference type="Gene3D" id="2.130.10.10">
    <property type="entry name" value="YVTN repeat-like/Quinoprotein amine dehydrogenase"/>
    <property type="match status" value="3"/>
</dbReference>
<organism evidence="1 2">
    <name type="scientific">Flexibacter flexilis DSM 6793</name>
    <dbReference type="NCBI Taxonomy" id="927664"/>
    <lineage>
        <taxon>Bacteria</taxon>
        <taxon>Pseudomonadati</taxon>
        <taxon>Bacteroidota</taxon>
        <taxon>Cytophagia</taxon>
        <taxon>Cytophagales</taxon>
        <taxon>Flexibacteraceae</taxon>
        <taxon>Flexibacter</taxon>
    </lineage>
</organism>
<dbReference type="InterPro" id="IPR011110">
    <property type="entry name" value="Reg_prop"/>
</dbReference>
<keyword evidence="2" id="KW-1185">Reference proteome</keyword>
<dbReference type="STRING" id="927664.SAMN05421780_104174"/>
<protein>
    <submittedName>
        <fullName evidence="1">Two component regulator propeller</fullName>
    </submittedName>
</protein>
<dbReference type="RefSeq" id="WP_091510888.1">
    <property type="nucleotide sequence ID" value="NZ_FOLE01000004.1"/>
</dbReference>
<dbReference type="EMBL" id="FOLE01000004">
    <property type="protein sequence ID" value="SFC30188.1"/>
    <property type="molecule type" value="Genomic_DNA"/>
</dbReference>
<evidence type="ECO:0000313" key="2">
    <source>
        <dbReference type="Proteomes" id="UP000199514"/>
    </source>
</evidence>
<gene>
    <name evidence="1" type="ORF">SAMN05421780_104174</name>
</gene>
<proteinExistence type="predicted"/>
<name>A0A1I1I7I2_9BACT</name>
<dbReference type="SUPFAM" id="SSF63829">
    <property type="entry name" value="Calcium-dependent phosphotriesterase"/>
    <property type="match status" value="2"/>
</dbReference>